<feature type="domain" description="ThiC-associated" evidence="1">
    <location>
        <begin position="21"/>
        <end position="74"/>
    </location>
</feature>
<reference evidence="2 3" key="1">
    <citation type="submission" date="2019-07" db="EMBL/GenBank/DDBJ databases">
        <title>The pathways for chlorine oxyanion respiration interact through the shared metabolite chlorate.</title>
        <authorList>
            <person name="Barnum T.P."/>
            <person name="Cheng Y."/>
            <person name="Hill K.A."/>
            <person name="Lucas L.N."/>
            <person name="Carlson H.K."/>
            <person name="Coates J.D."/>
        </authorList>
    </citation>
    <scope>NUCLEOTIDE SEQUENCE [LARGE SCALE GENOMIC DNA]</scope>
    <source>
        <strain evidence="2 3">SFB-3</strain>
    </source>
</reference>
<sequence length="74" mass="7998">MNANEKFLASSAHVDEAAIAPLPNSRKVYVEGSRPDIRVPMREISQDDTPLMFAAPGTASDAPAEPNPPIFVYD</sequence>
<feature type="non-terminal residue" evidence="2">
    <location>
        <position position="74"/>
    </location>
</feature>
<proteinExistence type="predicted"/>
<dbReference type="AlphaFoldDB" id="A0A557QN92"/>
<accession>A0A557QN92</accession>
<protein>
    <submittedName>
        <fullName evidence="2">Phosphomethylpyrimidine synthase ThiC</fullName>
    </submittedName>
</protein>
<dbReference type="EMBL" id="VMNK01000013">
    <property type="protein sequence ID" value="TVO54336.1"/>
    <property type="molecule type" value="Genomic_DNA"/>
</dbReference>
<gene>
    <name evidence="2" type="ORF">FHP91_13260</name>
</gene>
<evidence type="ECO:0000313" key="3">
    <source>
        <dbReference type="Proteomes" id="UP000319502"/>
    </source>
</evidence>
<dbReference type="Pfam" id="PF13667">
    <property type="entry name" value="ThiC-associated"/>
    <property type="match status" value="1"/>
</dbReference>
<dbReference type="Proteomes" id="UP000319502">
    <property type="component" value="Unassembled WGS sequence"/>
</dbReference>
<evidence type="ECO:0000313" key="2">
    <source>
        <dbReference type="EMBL" id="TVO54336.1"/>
    </source>
</evidence>
<organism evidence="2 3">
    <name type="scientific">Denitromonas halophila</name>
    <dbReference type="NCBI Taxonomy" id="1629404"/>
    <lineage>
        <taxon>Bacteria</taxon>
        <taxon>Pseudomonadati</taxon>
        <taxon>Pseudomonadota</taxon>
        <taxon>Betaproteobacteria</taxon>
        <taxon>Rhodocyclales</taxon>
        <taxon>Zoogloeaceae</taxon>
        <taxon>Denitromonas</taxon>
    </lineage>
</organism>
<dbReference type="InterPro" id="IPR025747">
    <property type="entry name" value="ThiC-associated_dom"/>
</dbReference>
<evidence type="ECO:0000259" key="1">
    <source>
        <dbReference type="Pfam" id="PF13667"/>
    </source>
</evidence>
<comment type="caution">
    <text evidence="2">The sequence shown here is derived from an EMBL/GenBank/DDBJ whole genome shotgun (WGS) entry which is preliminary data.</text>
</comment>
<name>A0A557QN92_9RHOO</name>
<keyword evidence="3" id="KW-1185">Reference proteome</keyword>